<dbReference type="PROSITE" id="PS51186">
    <property type="entry name" value="GNAT"/>
    <property type="match status" value="1"/>
</dbReference>
<proteinExistence type="predicted"/>
<dbReference type="Proteomes" id="UP000539538">
    <property type="component" value="Unassembled WGS sequence"/>
</dbReference>
<dbReference type="RefSeq" id="WP_183260399.1">
    <property type="nucleotide sequence ID" value="NZ_BAAAVZ010000008.1"/>
</dbReference>
<accession>A0ABR6KWB3</accession>
<dbReference type="InterPro" id="IPR016181">
    <property type="entry name" value="Acyl_CoA_acyltransferase"/>
</dbReference>
<gene>
    <name evidence="4" type="ORF">GGQ99_000455</name>
</gene>
<dbReference type="InterPro" id="IPR000182">
    <property type="entry name" value="GNAT_dom"/>
</dbReference>
<dbReference type="EMBL" id="JACHOT010000001">
    <property type="protein sequence ID" value="MBB4648733.1"/>
    <property type="molecule type" value="Genomic_DNA"/>
</dbReference>
<reference evidence="4 5" key="1">
    <citation type="submission" date="2020-08" db="EMBL/GenBank/DDBJ databases">
        <title>Genomic Encyclopedia of Type Strains, Phase IV (KMG-IV): sequencing the most valuable type-strain genomes for metagenomic binning, comparative biology and taxonomic classification.</title>
        <authorList>
            <person name="Goeker M."/>
        </authorList>
    </citation>
    <scope>NUCLEOTIDE SEQUENCE [LARGE SCALE GENOMIC DNA]</scope>
    <source>
        <strain evidence="4 5">DSM 7050</strain>
    </source>
</reference>
<dbReference type="EC" id="2.3.1.-" evidence="4"/>
<evidence type="ECO:0000256" key="1">
    <source>
        <dbReference type="ARBA" id="ARBA00022679"/>
    </source>
</evidence>
<feature type="domain" description="N-acetyltransferase" evidence="3">
    <location>
        <begin position="7"/>
        <end position="151"/>
    </location>
</feature>
<dbReference type="PANTHER" id="PTHR43800">
    <property type="entry name" value="PEPTIDYL-LYSINE N-ACETYLTRANSFERASE YJAB"/>
    <property type="match status" value="1"/>
</dbReference>
<keyword evidence="1 4" id="KW-0808">Transferase</keyword>
<sequence length="151" mass="16726">MKHAHGATVRAYSDTADRMRLAEIWLDASRIGHPFLTEEDLLAQQAKVRDVYLPQAENWVAEIDCKPAGFIGLIDNFIGGLFVDPAAHGHGLGKALVLHAAKLKGALEVEVYADNLSAVAFYQRMGFVELLRHAHDDEGRPLEVIRMRRAA</sequence>
<evidence type="ECO:0000256" key="2">
    <source>
        <dbReference type="ARBA" id="ARBA00023315"/>
    </source>
</evidence>
<evidence type="ECO:0000313" key="4">
    <source>
        <dbReference type="EMBL" id="MBB4648733.1"/>
    </source>
</evidence>
<keyword evidence="5" id="KW-1185">Reference proteome</keyword>
<evidence type="ECO:0000259" key="3">
    <source>
        <dbReference type="PROSITE" id="PS51186"/>
    </source>
</evidence>
<evidence type="ECO:0000313" key="5">
    <source>
        <dbReference type="Proteomes" id="UP000539538"/>
    </source>
</evidence>
<dbReference type="Gene3D" id="3.40.630.30">
    <property type="match status" value="1"/>
</dbReference>
<dbReference type="CDD" id="cd04301">
    <property type="entry name" value="NAT_SF"/>
    <property type="match status" value="1"/>
</dbReference>
<organism evidence="4 5">
    <name type="scientific">Aminobacter niigataensis</name>
    <dbReference type="NCBI Taxonomy" id="83265"/>
    <lineage>
        <taxon>Bacteria</taxon>
        <taxon>Pseudomonadati</taxon>
        <taxon>Pseudomonadota</taxon>
        <taxon>Alphaproteobacteria</taxon>
        <taxon>Hyphomicrobiales</taxon>
        <taxon>Phyllobacteriaceae</taxon>
        <taxon>Aminobacter</taxon>
    </lineage>
</organism>
<keyword evidence="2 4" id="KW-0012">Acyltransferase</keyword>
<name>A0ABR6KWB3_9HYPH</name>
<dbReference type="GO" id="GO:0016746">
    <property type="term" value="F:acyltransferase activity"/>
    <property type="evidence" value="ECO:0007669"/>
    <property type="project" value="UniProtKB-KW"/>
</dbReference>
<dbReference type="PANTHER" id="PTHR43800:SF1">
    <property type="entry name" value="PEPTIDYL-LYSINE N-ACETYLTRANSFERASE YJAB"/>
    <property type="match status" value="1"/>
</dbReference>
<dbReference type="Pfam" id="PF13508">
    <property type="entry name" value="Acetyltransf_7"/>
    <property type="match status" value="1"/>
</dbReference>
<comment type="caution">
    <text evidence="4">The sequence shown here is derived from an EMBL/GenBank/DDBJ whole genome shotgun (WGS) entry which is preliminary data.</text>
</comment>
<dbReference type="SUPFAM" id="SSF55729">
    <property type="entry name" value="Acyl-CoA N-acyltransferases (Nat)"/>
    <property type="match status" value="1"/>
</dbReference>
<protein>
    <submittedName>
        <fullName evidence="4">Acetyltransferase</fullName>
        <ecNumber evidence="4">2.3.1.-</ecNumber>
    </submittedName>
</protein>